<dbReference type="AlphaFoldDB" id="A0A6V7XD02"/>
<dbReference type="PANTHER" id="PTHR31394">
    <property type="entry name" value="TRANSMEMBRANE PROTEIN 199"/>
    <property type="match status" value="1"/>
</dbReference>
<dbReference type="GO" id="GO:0070072">
    <property type="term" value="P:vacuolar proton-transporting V-type ATPase complex assembly"/>
    <property type="evidence" value="ECO:0007669"/>
    <property type="project" value="InterPro"/>
</dbReference>
<dbReference type="Pfam" id="PF11712">
    <property type="entry name" value="Vma12"/>
    <property type="match status" value="1"/>
</dbReference>
<keyword evidence="2 7" id="KW-0812">Transmembrane</keyword>
<evidence type="ECO:0000313" key="8">
    <source>
        <dbReference type="EMBL" id="CAD2197143.1"/>
    </source>
</evidence>
<organism evidence="8 9">
    <name type="scientific">Meloidogyne enterolobii</name>
    <name type="common">Root-knot nematode worm</name>
    <name type="synonym">Meloidogyne mayaguensis</name>
    <dbReference type="NCBI Taxonomy" id="390850"/>
    <lineage>
        <taxon>Eukaryota</taxon>
        <taxon>Metazoa</taxon>
        <taxon>Ecdysozoa</taxon>
        <taxon>Nematoda</taxon>
        <taxon>Chromadorea</taxon>
        <taxon>Rhabditida</taxon>
        <taxon>Tylenchina</taxon>
        <taxon>Tylenchomorpha</taxon>
        <taxon>Tylenchoidea</taxon>
        <taxon>Meloidogynidae</taxon>
        <taxon>Meloidogyninae</taxon>
        <taxon>Meloidogyne</taxon>
    </lineage>
</organism>
<sequence>MWRLTEEERKIFRKIIPTDFPTDQTRIYFDETTTNVSSIDELINRDGISSSEVEAIYKALPPDDTEFYKFVGSLKPQKFPQPELTEEQKEAKREYKERIERLRNQQANMEYNNMIRSIDQTRSNSLLQNFGQEMREVSRQMVAIINTLITVGGSFAFGFWGVQFAYPHLGLDIAERMLLGLVCATIVFFADLYFIIKSMSDDEIEEKNEAKKKKCVESSNISLQKKCQ</sequence>
<dbReference type="PANTHER" id="PTHR31394:SF1">
    <property type="entry name" value="TRANSMEMBRANE PROTEIN 199"/>
    <property type="match status" value="1"/>
</dbReference>
<evidence type="ECO:0000256" key="1">
    <source>
        <dbReference type="ARBA" id="ARBA00004477"/>
    </source>
</evidence>
<comment type="caution">
    <text evidence="8">The sequence shown here is derived from an EMBL/GenBank/DDBJ whole genome shotgun (WGS) entry which is preliminary data.</text>
</comment>
<keyword evidence="5 7" id="KW-0472">Membrane</keyword>
<keyword evidence="6" id="KW-0175">Coiled coil</keyword>
<evidence type="ECO:0000256" key="7">
    <source>
        <dbReference type="SAM" id="Phobius"/>
    </source>
</evidence>
<accession>A0A6V7XD02</accession>
<protein>
    <submittedName>
        <fullName evidence="8">Uncharacterized protein</fullName>
    </submittedName>
</protein>
<dbReference type="Proteomes" id="UP000580250">
    <property type="component" value="Unassembled WGS sequence"/>
</dbReference>
<keyword evidence="3" id="KW-0256">Endoplasmic reticulum</keyword>
<evidence type="ECO:0000256" key="6">
    <source>
        <dbReference type="SAM" id="Coils"/>
    </source>
</evidence>
<evidence type="ECO:0000256" key="3">
    <source>
        <dbReference type="ARBA" id="ARBA00022824"/>
    </source>
</evidence>
<dbReference type="EMBL" id="CAJEWN010001398">
    <property type="protein sequence ID" value="CAD2197143.1"/>
    <property type="molecule type" value="Genomic_DNA"/>
</dbReference>
<dbReference type="GO" id="GO:0005789">
    <property type="term" value="C:endoplasmic reticulum membrane"/>
    <property type="evidence" value="ECO:0007669"/>
    <property type="project" value="UniProtKB-SubCell"/>
</dbReference>
<feature type="transmembrane region" description="Helical" evidence="7">
    <location>
        <begin position="142"/>
        <end position="166"/>
    </location>
</feature>
<proteinExistence type="predicted"/>
<name>A0A6V7XD02_MELEN</name>
<evidence type="ECO:0000256" key="2">
    <source>
        <dbReference type="ARBA" id="ARBA00022692"/>
    </source>
</evidence>
<gene>
    <name evidence="8" type="ORF">MENT_LOCUS50362</name>
</gene>
<reference evidence="8 9" key="1">
    <citation type="submission" date="2020-08" db="EMBL/GenBank/DDBJ databases">
        <authorList>
            <person name="Koutsovoulos G."/>
            <person name="Danchin GJ E."/>
        </authorList>
    </citation>
    <scope>NUCLEOTIDE SEQUENCE [LARGE SCALE GENOMIC DNA]</scope>
</reference>
<dbReference type="InterPro" id="IPR021013">
    <property type="entry name" value="ATPase_Vma12"/>
</dbReference>
<feature type="transmembrane region" description="Helical" evidence="7">
    <location>
        <begin position="178"/>
        <end position="196"/>
    </location>
</feature>
<keyword evidence="4 7" id="KW-1133">Transmembrane helix</keyword>
<dbReference type="OrthoDB" id="19981at2759"/>
<evidence type="ECO:0000256" key="5">
    <source>
        <dbReference type="ARBA" id="ARBA00023136"/>
    </source>
</evidence>
<evidence type="ECO:0000256" key="4">
    <source>
        <dbReference type="ARBA" id="ARBA00022989"/>
    </source>
</evidence>
<evidence type="ECO:0000313" key="9">
    <source>
        <dbReference type="Proteomes" id="UP000580250"/>
    </source>
</evidence>
<comment type="subcellular location">
    <subcellularLocation>
        <location evidence="1">Endoplasmic reticulum membrane</location>
        <topology evidence="1">Multi-pass membrane protein</topology>
    </subcellularLocation>
</comment>
<feature type="coiled-coil region" evidence="6">
    <location>
        <begin position="85"/>
        <end position="112"/>
    </location>
</feature>